<dbReference type="PANTHER" id="PTHR42749">
    <property type="entry name" value="CELL SHAPE-DETERMINING PROTEIN MREB"/>
    <property type="match status" value="1"/>
</dbReference>
<evidence type="ECO:0000313" key="7">
    <source>
        <dbReference type="EMBL" id="HIZ88949.1"/>
    </source>
</evidence>
<evidence type="ECO:0000256" key="3">
    <source>
        <dbReference type="ARBA" id="ARBA00022840"/>
    </source>
</evidence>
<reference evidence="7" key="1">
    <citation type="journal article" date="2021" name="PeerJ">
        <title>Extensive microbial diversity within the chicken gut microbiome revealed by metagenomics and culture.</title>
        <authorList>
            <person name="Gilroy R."/>
            <person name="Ravi A."/>
            <person name="Getino M."/>
            <person name="Pursley I."/>
            <person name="Horton D.L."/>
            <person name="Alikhan N.F."/>
            <person name="Baker D."/>
            <person name="Gharbi K."/>
            <person name="Hall N."/>
            <person name="Watson M."/>
            <person name="Adriaenssens E.M."/>
            <person name="Foster-Nyarko E."/>
            <person name="Jarju S."/>
            <person name="Secka A."/>
            <person name="Antonio M."/>
            <person name="Oren A."/>
            <person name="Chaudhuri R.R."/>
            <person name="La Ragione R."/>
            <person name="Hildebrand F."/>
            <person name="Pallen M.J."/>
        </authorList>
    </citation>
    <scope>NUCLEOTIDE SEQUENCE</scope>
    <source>
        <strain evidence="7">ChiW4-1371</strain>
    </source>
</reference>
<dbReference type="HAMAP" id="MF_02207">
    <property type="entry name" value="MreB"/>
    <property type="match status" value="1"/>
</dbReference>
<dbReference type="Proteomes" id="UP000824176">
    <property type="component" value="Unassembled WGS sequence"/>
</dbReference>
<reference evidence="7" key="2">
    <citation type="submission" date="2021-04" db="EMBL/GenBank/DDBJ databases">
        <authorList>
            <person name="Gilroy R."/>
        </authorList>
    </citation>
    <scope>NUCLEOTIDE SEQUENCE</scope>
    <source>
        <strain evidence="7">ChiW4-1371</strain>
    </source>
</reference>
<evidence type="ECO:0000256" key="1">
    <source>
        <dbReference type="ARBA" id="ARBA00022490"/>
    </source>
</evidence>
<keyword evidence="2 6" id="KW-0547">Nucleotide-binding</keyword>
<evidence type="ECO:0000256" key="6">
    <source>
        <dbReference type="HAMAP-Rule" id="MF_02207"/>
    </source>
</evidence>
<dbReference type="EMBL" id="DXAQ01000049">
    <property type="protein sequence ID" value="HIZ88949.1"/>
    <property type="molecule type" value="Genomic_DNA"/>
</dbReference>
<dbReference type="PRINTS" id="PR01652">
    <property type="entry name" value="SHAPEPROTEIN"/>
</dbReference>
<name>A0A9D2GTA4_9BACT</name>
<evidence type="ECO:0000256" key="4">
    <source>
        <dbReference type="ARBA" id="ARBA00022960"/>
    </source>
</evidence>
<sequence>MFSSDLAVDLGTANTLIYVKGRGVVSSEPSVVAINSNTKEILAIGQEAKNMLGRTPANISAVRPMKDGVIADYDTTEKMIRYFILKVHNRRSLVRPRMVICIPSGVTQVEKRAVKDSAIQAGAREVYLIEEPMAAAIGAGLPIQEPSGNMVVDIGGGTTEVAVISLSGIVYANSVRVGGDEMDDNIVNYIKRQYNLLIGTATAEDLKIKLGSAFPLENEIKTEIKGRDLVTGIPKTIEISDSEIREALKEAIAKIVDAVRIALEQTPPELSADIVDRGIVLTGGGALLKNLDKRLSHETGLPIIVSDDPLKAVALGSGKVLDDLELLKKVAVE</sequence>
<dbReference type="GO" id="GO:0000902">
    <property type="term" value="P:cell morphogenesis"/>
    <property type="evidence" value="ECO:0007669"/>
    <property type="project" value="InterPro"/>
</dbReference>
<dbReference type="GO" id="GO:0005524">
    <property type="term" value="F:ATP binding"/>
    <property type="evidence" value="ECO:0007669"/>
    <property type="project" value="UniProtKB-KW"/>
</dbReference>
<keyword evidence="4 6" id="KW-0133">Cell shape</keyword>
<keyword evidence="3 6" id="KW-0067">ATP-binding</keyword>
<dbReference type="InterPro" id="IPR056546">
    <property type="entry name" value="MreB_MamK-like"/>
</dbReference>
<feature type="binding site" evidence="6">
    <location>
        <begin position="204"/>
        <end position="207"/>
    </location>
    <ligand>
        <name>ATP</name>
        <dbReference type="ChEBI" id="CHEBI:30616"/>
    </ligand>
</feature>
<evidence type="ECO:0000256" key="2">
    <source>
        <dbReference type="ARBA" id="ARBA00022741"/>
    </source>
</evidence>
<dbReference type="GO" id="GO:0005737">
    <property type="term" value="C:cytoplasm"/>
    <property type="evidence" value="ECO:0007669"/>
    <property type="project" value="UniProtKB-SubCell"/>
</dbReference>
<organism evidence="7 8">
    <name type="scientific">Candidatus Mucispirillum faecigallinarum</name>
    <dbReference type="NCBI Taxonomy" id="2838699"/>
    <lineage>
        <taxon>Bacteria</taxon>
        <taxon>Pseudomonadati</taxon>
        <taxon>Deferribacterota</taxon>
        <taxon>Deferribacteres</taxon>
        <taxon>Deferribacterales</taxon>
        <taxon>Mucispirillaceae</taxon>
        <taxon>Mucispirillum</taxon>
    </lineage>
</organism>
<dbReference type="PANTHER" id="PTHR42749:SF1">
    <property type="entry name" value="CELL SHAPE-DETERMINING PROTEIN MREB"/>
    <property type="match status" value="1"/>
</dbReference>
<comment type="subcellular location">
    <subcellularLocation>
        <location evidence="6">Cytoplasm</location>
    </subcellularLocation>
    <text evidence="6">Membrane-associated.</text>
</comment>
<accession>A0A9D2GTA4</accession>
<dbReference type="GO" id="GO:0008360">
    <property type="term" value="P:regulation of cell shape"/>
    <property type="evidence" value="ECO:0007669"/>
    <property type="project" value="UniProtKB-UniRule"/>
</dbReference>
<dbReference type="Pfam" id="PF06723">
    <property type="entry name" value="MreB_Mbl"/>
    <property type="match status" value="1"/>
</dbReference>
<protein>
    <recommendedName>
        <fullName evidence="6">Cell shape-determining protein MreB</fullName>
    </recommendedName>
</protein>
<dbReference type="NCBIfam" id="NF010539">
    <property type="entry name" value="PRK13927.1"/>
    <property type="match status" value="1"/>
</dbReference>
<dbReference type="CDD" id="cd10225">
    <property type="entry name" value="ASKHA_NBD_MreB-like"/>
    <property type="match status" value="1"/>
</dbReference>
<dbReference type="InterPro" id="IPR043129">
    <property type="entry name" value="ATPase_NBD"/>
</dbReference>
<dbReference type="NCBIfam" id="TIGR00904">
    <property type="entry name" value="mreB"/>
    <property type="match status" value="1"/>
</dbReference>
<comment type="subunit">
    <text evidence="6">Forms polymers.</text>
</comment>
<dbReference type="AlphaFoldDB" id="A0A9D2GTA4"/>
<comment type="function">
    <text evidence="6">Forms membrane-associated dynamic filaments that are essential for cell shape determination. Acts by regulating cell wall synthesis and cell elongation, and thus cell shape. A feedback loop between cell geometry and MreB localization may maintain elongated cell shape by targeting cell wall growth to regions of negative cell wall curvature.</text>
</comment>
<feature type="binding site" evidence="6">
    <location>
        <begin position="284"/>
        <end position="287"/>
    </location>
    <ligand>
        <name>ATP</name>
        <dbReference type="ChEBI" id="CHEBI:30616"/>
    </ligand>
</feature>
<dbReference type="Gene3D" id="3.30.420.40">
    <property type="match status" value="2"/>
</dbReference>
<evidence type="ECO:0000256" key="5">
    <source>
        <dbReference type="ARBA" id="ARBA00023458"/>
    </source>
</evidence>
<dbReference type="InterPro" id="IPR004753">
    <property type="entry name" value="MreB"/>
</dbReference>
<keyword evidence="1 6" id="KW-0963">Cytoplasm</keyword>
<feature type="binding site" evidence="6">
    <location>
        <begin position="12"/>
        <end position="14"/>
    </location>
    <ligand>
        <name>ATP</name>
        <dbReference type="ChEBI" id="CHEBI:30616"/>
    </ligand>
</feature>
<comment type="caution">
    <text evidence="7">The sequence shown here is derived from an EMBL/GenBank/DDBJ whole genome shotgun (WGS) entry which is preliminary data.</text>
</comment>
<comment type="similarity">
    <text evidence="5 6">Belongs to the FtsA/MreB family.</text>
</comment>
<proteinExistence type="inferred from homology"/>
<gene>
    <name evidence="6" type="primary">mreB</name>
    <name evidence="7" type="ORF">H9804_03310</name>
</gene>
<dbReference type="SUPFAM" id="SSF53067">
    <property type="entry name" value="Actin-like ATPase domain"/>
    <property type="match status" value="2"/>
</dbReference>
<feature type="binding site" evidence="6">
    <location>
        <begin position="156"/>
        <end position="158"/>
    </location>
    <ligand>
        <name>ATP</name>
        <dbReference type="ChEBI" id="CHEBI:30616"/>
    </ligand>
</feature>
<evidence type="ECO:0000313" key="8">
    <source>
        <dbReference type="Proteomes" id="UP000824176"/>
    </source>
</evidence>